<name>A0AAE3XHL3_9BACT</name>
<reference evidence="8" key="1">
    <citation type="submission" date="2023-07" db="EMBL/GenBank/DDBJ databases">
        <title>Genomic Encyclopedia of Type Strains, Phase IV (KMG-IV): sequencing the most valuable type-strain genomes for metagenomic binning, comparative biology and taxonomic classification.</title>
        <authorList>
            <person name="Goeker M."/>
        </authorList>
    </citation>
    <scope>NUCLEOTIDE SEQUENCE</scope>
    <source>
        <strain evidence="8">DSM 26174</strain>
    </source>
</reference>
<comment type="caution">
    <text evidence="7">Lacks conserved residue(s) required for the propagation of feature annotation.</text>
</comment>
<comment type="catalytic activity">
    <reaction evidence="7">
        <text>shikimate + ATP = 3-phosphoshikimate + ADP + H(+)</text>
        <dbReference type="Rhea" id="RHEA:13121"/>
        <dbReference type="ChEBI" id="CHEBI:15378"/>
        <dbReference type="ChEBI" id="CHEBI:30616"/>
        <dbReference type="ChEBI" id="CHEBI:36208"/>
        <dbReference type="ChEBI" id="CHEBI:145989"/>
        <dbReference type="ChEBI" id="CHEBI:456216"/>
        <dbReference type="EC" id="2.7.1.71"/>
    </reaction>
</comment>
<feature type="binding site" evidence="7">
    <location>
        <begin position="13"/>
        <end position="18"/>
    </location>
    <ligand>
        <name>ATP</name>
        <dbReference type="ChEBI" id="CHEBI:30616"/>
    </ligand>
</feature>
<dbReference type="Pfam" id="PF01202">
    <property type="entry name" value="SKI"/>
    <property type="match status" value="1"/>
</dbReference>
<dbReference type="EMBL" id="JAVDQD010000001">
    <property type="protein sequence ID" value="MDR6237846.1"/>
    <property type="molecule type" value="Genomic_DNA"/>
</dbReference>
<evidence type="ECO:0000256" key="4">
    <source>
        <dbReference type="ARBA" id="ARBA00022777"/>
    </source>
</evidence>
<keyword evidence="1 7" id="KW-0028">Amino-acid biosynthesis</keyword>
<comment type="subunit">
    <text evidence="7">Monomer.</text>
</comment>
<dbReference type="SUPFAM" id="SSF52540">
    <property type="entry name" value="P-loop containing nucleoside triphosphate hydrolases"/>
    <property type="match status" value="1"/>
</dbReference>
<organism evidence="8 9">
    <name type="scientific">Aureibacter tunicatorum</name>
    <dbReference type="NCBI Taxonomy" id="866807"/>
    <lineage>
        <taxon>Bacteria</taxon>
        <taxon>Pseudomonadati</taxon>
        <taxon>Bacteroidota</taxon>
        <taxon>Cytophagia</taxon>
        <taxon>Cytophagales</taxon>
        <taxon>Persicobacteraceae</taxon>
        <taxon>Aureibacter</taxon>
    </lineage>
</organism>
<keyword evidence="7" id="KW-0479">Metal-binding</keyword>
<dbReference type="PANTHER" id="PTHR21087:SF16">
    <property type="entry name" value="SHIKIMATE KINASE 1, CHLOROPLASTIC"/>
    <property type="match status" value="1"/>
</dbReference>
<evidence type="ECO:0000313" key="9">
    <source>
        <dbReference type="Proteomes" id="UP001185092"/>
    </source>
</evidence>
<dbReference type="PANTHER" id="PTHR21087">
    <property type="entry name" value="SHIKIMATE KINASE"/>
    <property type="match status" value="1"/>
</dbReference>
<dbReference type="InterPro" id="IPR031322">
    <property type="entry name" value="Shikimate/glucono_kinase"/>
</dbReference>
<dbReference type="GO" id="GO:0004765">
    <property type="term" value="F:shikimate kinase activity"/>
    <property type="evidence" value="ECO:0007669"/>
    <property type="project" value="UniProtKB-UniRule"/>
</dbReference>
<feature type="binding site" evidence="7">
    <location>
        <position position="122"/>
    </location>
    <ligand>
        <name>ATP</name>
        <dbReference type="ChEBI" id="CHEBI:30616"/>
    </ligand>
</feature>
<accession>A0AAE3XHL3</accession>
<comment type="cofactor">
    <cofactor evidence="7">
        <name>Mg(2+)</name>
        <dbReference type="ChEBI" id="CHEBI:18420"/>
    </cofactor>
    <text evidence="7">Binds 1 Mg(2+) ion per subunit.</text>
</comment>
<dbReference type="InterPro" id="IPR000623">
    <property type="entry name" value="Shikimate_kinase/TSH1"/>
</dbReference>
<dbReference type="GO" id="GO:0005829">
    <property type="term" value="C:cytosol"/>
    <property type="evidence" value="ECO:0007669"/>
    <property type="project" value="TreeGrafter"/>
</dbReference>
<dbReference type="GO" id="GO:0009423">
    <property type="term" value="P:chorismate biosynthetic process"/>
    <property type="evidence" value="ECO:0007669"/>
    <property type="project" value="UniProtKB-UniRule"/>
</dbReference>
<keyword evidence="7" id="KW-0460">Magnesium</keyword>
<feature type="binding site" evidence="7">
    <location>
        <position position="144"/>
    </location>
    <ligand>
        <name>substrate</name>
    </ligand>
</feature>
<dbReference type="AlphaFoldDB" id="A0AAE3XHL3"/>
<dbReference type="GO" id="GO:0005524">
    <property type="term" value="F:ATP binding"/>
    <property type="evidence" value="ECO:0007669"/>
    <property type="project" value="UniProtKB-UniRule"/>
</dbReference>
<protein>
    <recommendedName>
        <fullName evidence="7">Shikimate kinase</fullName>
        <shortName evidence="7">SK</shortName>
        <ecNumber evidence="7">2.7.1.71</ecNumber>
    </recommendedName>
</protein>
<evidence type="ECO:0000256" key="6">
    <source>
        <dbReference type="ARBA" id="ARBA00023141"/>
    </source>
</evidence>
<dbReference type="EC" id="2.7.1.71" evidence="7"/>
<comment type="subcellular location">
    <subcellularLocation>
        <location evidence="7">Cytoplasm</location>
    </subcellularLocation>
</comment>
<feature type="binding site" evidence="7">
    <location>
        <position position="17"/>
    </location>
    <ligand>
        <name>Mg(2+)</name>
        <dbReference type="ChEBI" id="CHEBI:18420"/>
    </ligand>
</feature>
<dbReference type="Proteomes" id="UP001185092">
    <property type="component" value="Unassembled WGS sequence"/>
</dbReference>
<evidence type="ECO:0000256" key="1">
    <source>
        <dbReference type="ARBA" id="ARBA00022605"/>
    </source>
</evidence>
<feature type="binding site" evidence="7">
    <location>
        <position position="59"/>
    </location>
    <ligand>
        <name>substrate</name>
    </ligand>
</feature>
<comment type="function">
    <text evidence="7">Catalyzes the specific phosphorylation of the 3-hydroxyl group of shikimic acid using ATP as a cosubstrate.</text>
</comment>
<keyword evidence="2 7" id="KW-0808">Transferase</keyword>
<dbReference type="GO" id="GO:0009073">
    <property type="term" value="P:aromatic amino acid family biosynthetic process"/>
    <property type="evidence" value="ECO:0007669"/>
    <property type="project" value="UniProtKB-KW"/>
</dbReference>
<evidence type="ECO:0000256" key="5">
    <source>
        <dbReference type="ARBA" id="ARBA00022840"/>
    </source>
</evidence>
<dbReference type="InterPro" id="IPR027417">
    <property type="entry name" value="P-loop_NTPase"/>
</dbReference>
<dbReference type="HAMAP" id="MF_00109">
    <property type="entry name" value="Shikimate_kinase"/>
    <property type="match status" value="1"/>
</dbReference>
<keyword evidence="4 7" id="KW-0418">Kinase</keyword>
<comment type="pathway">
    <text evidence="7">Metabolic intermediate biosynthesis; chorismate biosynthesis; chorismate from D-erythrose 4-phosphate and phosphoenolpyruvate: step 5/7.</text>
</comment>
<evidence type="ECO:0000256" key="2">
    <source>
        <dbReference type="ARBA" id="ARBA00022679"/>
    </source>
</evidence>
<keyword evidence="7" id="KW-0963">Cytoplasm</keyword>
<feature type="binding site" evidence="7">
    <location>
        <position position="35"/>
    </location>
    <ligand>
        <name>substrate</name>
    </ligand>
</feature>
<proteinExistence type="inferred from homology"/>
<evidence type="ECO:0000256" key="7">
    <source>
        <dbReference type="HAMAP-Rule" id="MF_00109"/>
    </source>
</evidence>
<feature type="binding site" evidence="7">
    <location>
        <position position="82"/>
    </location>
    <ligand>
        <name>substrate</name>
    </ligand>
</feature>
<dbReference type="RefSeq" id="WP_309937316.1">
    <property type="nucleotide sequence ID" value="NZ_AP025305.1"/>
</dbReference>
<keyword evidence="9" id="KW-1185">Reference proteome</keyword>
<keyword evidence="3 7" id="KW-0547">Nucleotide-binding</keyword>
<gene>
    <name evidence="7" type="primary">aroK</name>
    <name evidence="8" type="ORF">HNQ88_000822</name>
</gene>
<dbReference type="CDD" id="cd00464">
    <property type="entry name" value="SK"/>
    <property type="match status" value="1"/>
</dbReference>
<sequence length="171" mass="19296">MTTDRIFLMGMPGSGKTTLGKGLAAYLDLPFIDLDVEIELDEGRTIPEIFEQYGEEYFRKLEAKVLRNLVANKDRFLMSLGGGTPCYMENLEVLKKEGKSIYMEVSAQELFKRLHGSGASKRPLLNGKSQDQLLKELEDKLNVRNSFYRQADLVAKGDNLSISEVLKLLND</sequence>
<dbReference type="PRINTS" id="PR01100">
    <property type="entry name" value="SHIKIMTKNASE"/>
</dbReference>
<dbReference type="Gene3D" id="3.40.50.300">
    <property type="entry name" value="P-loop containing nucleotide triphosphate hydrolases"/>
    <property type="match status" value="1"/>
</dbReference>
<evidence type="ECO:0000313" key="8">
    <source>
        <dbReference type="EMBL" id="MDR6237846.1"/>
    </source>
</evidence>
<dbReference type="GO" id="GO:0000287">
    <property type="term" value="F:magnesium ion binding"/>
    <property type="evidence" value="ECO:0007669"/>
    <property type="project" value="UniProtKB-UniRule"/>
</dbReference>
<keyword evidence="6 7" id="KW-0057">Aromatic amino acid biosynthesis</keyword>
<evidence type="ECO:0000256" key="3">
    <source>
        <dbReference type="ARBA" id="ARBA00022741"/>
    </source>
</evidence>
<comment type="caution">
    <text evidence="8">The sequence shown here is derived from an EMBL/GenBank/DDBJ whole genome shotgun (WGS) entry which is preliminary data.</text>
</comment>
<keyword evidence="5 7" id="KW-0067">ATP-binding</keyword>
<dbReference type="GO" id="GO:0008652">
    <property type="term" value="P:amino acid biosynthetic process"/>
    <property type="evidence" value="ECO:0007669"/>
    <property type="project" value="UniProtKB-KW"/>
</dbReference>
<comment type="similarity">
    <text evidence="7">Belongs to the shikimate kinase family.</text>
</comment>